<dbReference type="Proteomes" id="UP001066276">
    <property type="component" value="Chromosome 1_2"/>
</dbReference>
<evidence type="ECO:0000256" key="1">
    <source>
        <dbReference type="SAM" id="MobiDB-lite"/>
    </source>
</evidence>
<protein>
    <submittedName>
        <fullName evidence="2">Uncharacterized protein</fullName>
    </submittedName>
</protein>
<accession>A0AAV7VXR3</accession>
<dbReference type="EMBL" id="JANPWB010000002">
    <property type="protein sequence ID" value="KAJ1206510.1"/>
    <property type="molecule type" value="Genomic_DNA"/>
</dbReference>
<gene>
    <name evidence="2" type="ORF">NDU88_001915</name>
</gene>
<reference evidence="2" key="1">
    <citation type="journal article" date="2022" name="bioRxiv">
        <title>Sequencing and chromosome-scale assembly of the giantPleurodeles waltlgenome.</title>
        <authorList>
            <person name="Brown T."/>
            <person name="Elewa A."/>
            <person name="Iarovenko S."/>
            <person name="Subramanian E."/>
            <person name="Araus A.J."/>
            <person name="Petzold A."/>
            <person name="Susuki M."/>
            <person name="Suzuki K.-i.T."/>
            <person name="Hayashi T."/>
            <person name="Toyoda A."/>
            <person name="Oliveira C."/>
            <person name="Osipova E."/>
            <person name="Leigh N.D."/>
            <person name="Simon A."/>
            <person name="Yun M.H."/>
        </authorList>
    </citation>
    <scope>NUCLEOTIDE SEQUENCE</scope>
    <source>
        <strain evidence="2">20211129_DDA</strain>
        <tissue evidence="2">Liver</tissue>
    </source>
</reference>
<comment type="caution">
    <text evidence="2">The sequence shown here is derived from an EMBL/GenBank/DDBJ whole genome shotgun (WGS) entry which is preliminary data.</text>
</comment>
<proteinExistence type="predicted"/>
<dbReference type="AlphaFoldDB" id="A0AAV7VXR3"/>
<keyword evidence="3" id="KW-1185">Reference proteome</keyword>
<evidence type="ECO:0000313" key="2">
    <source>
        <dbReference type="EMBL" id="KAJ1206510.1"/>
    </source>
</evidence>
<evidence type="ECO:0000313" key="3">
    <source>
        <dbReference type="Proteomes" id="UP001066276"/>
    </source>
</evidence>
<sequence length="110" mass="12032">MRLRRLRVYDAAGACTSWIRPRAPRNRRVPLTASVIFLGPGPDLLSPQRQICLGLPTAGTRAGPPEVECCGGRGLFRTHPSWRHQRRGECEPQPGAEPSGLCLDLPPLQG</sequence>
<organism evidence="2 3">
    <name type="scientific">Pleurodeles waltl</name>
    <name type="common">Iberian ribbed newt</name>
    <dbReference type="NCBI Taxonomy" id="8319"/>
    <lineage>
        <taxon>Eukaryota</taxon>
        <taxon>Metazoa</taxon>
        <taxon>Chordata</taxon>
        <taxon>Craniata</taxon>
        <taxon>Vertebrata</taxon>
        <taxon>Euteleostomi</taxon>
        <taxon>Amphibia</taxon>
        <taxon>Batrachia</taxon>
        <taxon>Caudata</taxon>
        <taxon>Salamandroidea</taxon>
        <taxon>Salamandridae</taxon>
        <taxon>Pleurodelinae</taxon>
        <taxon>Pleurodeles</taxon>
    </lineage>
</organism>
<feature type="region of interest" description="Disordered" evidence="1">
    <location>
        <begin position="82"/>
        <end position="110"/>
    </location>
</feature>
<name>A0AAV7VXR3_PLEWA</name>